<name>A0A378JUT4_9GAMM</name>
<dbReference type="EMBL" id="UGOG01000001">
    <property type="protein sequence ID" value="STX61148.1"/>
    <property type="molecule type" value="Genomic_DNA"/>
</dbReference>
<accession>A0A378JUT4</accession>
<proteinExistence type="predicted"/>
<dbReference type="AlphaFoldDB" id="A0A378JUT4"/>
<evidence type="ECO:0000313" key="2">
    <source>
        <dbReference type="Proteomes" id="UP000254040"/>
    </source>
</evidence>
<sequence length="41" mass="4670">MENERAAVTLDDCSSISETVLDSYTEGSNLVFCYYHIMTNF</sequence>
<reference evidence="1 2" key="1">
    <citation type="submission" date="2018-06" db="EMBL/GenBank/DDBJ databases">
        <authorList>
            <consortium name="Pathogen Informatics"/>
            <person name="Doyle S."/>
        </authorList>
    </citation>
    <scope>NUCLEOTIDE SEQUENCE [LARGE SCALE GENOMIC DNA]</scope>
    <source>
        <strain evidence="1 2">NCTC12239</strain>
    </source>
</reference>
<dbReference type="Proteomes" id="UP000254040">
    <property type="component" value="Unassembled WGS sequence"/>
</dbReference>
<organism evidence="1 2">
    <name type="scientific">Legionella moravica</name>
    <dbReference type="NCBI Taxonomy" id="39962"/>
    <lineage>
        <taxon>Bacteria</taxon>
        <taxon>Pseudomonadati</taxon>
        <taxon>Pseudomonadota</taxon>
        <taxon>Gammaproteobacteria</taxon>
        <taxon>Legionellales</taxon>
        <taxon>Legionellaceae</taxon>
        <taxon>Legionella</taxon>
    </lineage>
</organism>
<gene>
    <name evidence="1" type="ORF">NCTC12239_00051</name>
</gene>
<protein>
    <submittedName>
        <fullName evidence="1">Uncharacterized protein</fullName>
    </submittedName>
</protein>
<evidence type="ECO:0000313" key="1">
    <source>
        <dbReference type="EMBL" id="STX61148.1"/>
    </source>
</evidence>